<keyword evidence="6 8" id="KW-0472">Membrane</keyword>
<dbReference type="InterPro" id="IPR026039">
    <property type="entry name" value="YfgM"/>
</dbReference>
<dbReference type="AlphaFoldDB" id="A0A7W6D0I5"/>
<evidence type="ECO:0000256" key="2">
    <source>
        <dbReference type="ARBA" id="ARBA00004236"/>
    </source>
</evidence>
<evidence type="ECO:0000256" key="3">
    <source>
        <dbReference type="ARBA" id="ARBA00022475"/>
    </source>
</evidence>
<evidence type="ECO:0000256" key="6">
    <source>
        <dbReference type="ARBA" id="ARBA00023136"/>
    </source>
</evidence>
<dbReference type="RefSeq" id="WP_183396327.1">
    <property type="nucleotide sequence ID" value="NZ_JACIDR010000006.1"/>
</dbReference>
<feature type="transmembrane region" description="Helical" evidence="8">
    <location>
        <begin position="24"/>
        <end position="45"/>
    </location>
</feature>
<evidence type="ECO:0000256" key="5">
    <source>
        <dbReference type="ARBA" id="ARBA00022989"/>
    </source>
</evidence>
<evidence type="ECO:0000259" key="9">
    <source>
        <dbReference type="Pfam" id="PF09976"/>
    </source>
</evidence>
<dbReference type="Proteomes" id="UP000528964">
    <property type="component" value="Unassembled WGS sequence"/>
</dbReference>
<evidence type="ECO:0000256" key="7">
    <source>
        <dbReference type="ARBA" id="ARBA00023186"/>
    </source>
</evidence>
<name>A0A7W6D0I5_9HYPH</name>
<gene>
    <name evidence="10" type="ORF">GGR24_003162</name>
</gene>
<dbReference type="Pfam" id="PF09976">
    <property type="entry name" value="TPR_21"/>
    <property type="match status" value="1"/>
</dbReference>
<keyword evidence="3" id="KW-1003">Cell membrane</keyword>
<dbReference type="EMBL" id="JACIDR010000006">
    <property type="protein sequence ID" value="MBB3974481.1"/>
    <property type="molecule type" value="Genomic_DNA"/>
</dbReference>
<keyword evidence="5 8" id="KW-1133">Transmembrane helix</keyword>
<comment type="subcellular location">
    <subcellularLocation>
        <location evidence="2">Cell membrane</location>
    </subcellularLocation>
    <subcellularLocation>
        <location evidence="1">Membrane</location>
        <topology evidence="1">Single-pass membrane protein</topology>
    </subcellularLocation>
</comment>
<dbReference type="InterPro" id="IPR018704">
    <property type="entry name" value="SecYEG/CpoB_TPR"/>
</dbReference>
<reference evidence="10 11" key="1">
    <citation type="submission" date="2020-08" db="EMBL/GenBank/DDBJ databases">
        <title>Genomic Encyclopedia of Type Strains, Phase IV (KMG-IV): sequencing the most valuable type-strain genomes for metagenomic binning, comparative biology and taxonomic classification.</title>
        <authorList>
            <person name="Goeker M."/>
        </authorList>
    </citation>
    <scope>NUCLEOTIDE SEQUENCE [LARGE SCALE GENOMIC DNA]</scope>
    <source>
        <strain evidence="10 11">DSM 25481</strain>
    </source>
</reference>
<dbReference type="GO" id="GO:0044877">
    <property type="term" value="F:protein-containing complex binding"/>
    <property type="evidence" value="ECO:0007669"/>
    <property type="project" value="InterPro"/>
</dbReference>
<accession>A0A7W6D0I5</accession>
<dbReference type="PANTHER" id="PTHR38035:SF1">
    <property type="entry name" value="ANCILLARY SECYEG TRANSLOCON SUBUNIT"/>
    <property type="match status" value="1"/>
</dbReference>
<evidence type="ECO:0000313" key="10">
    <source>
        <dbReference type="EMBL" id="MBB3974481.1"/>
    </source>
</evidence>
<protein>
    <recommendedName>
        <fullName evidence="9">Ancillary SecYEG translocon subunit/Cell division coordinator CpoB TPR domain-containing protein</fullName>
    </recommendedName>
</protein>
<keyword evidence="11" id="KW-1185">Reference proteome</keyword>
<feature type="domain" description="Ancillary SecYEG translocon subunit/Cell division coordinator CpoB TPR" evidence="9">
    <location>
        <begin position="18"/>
        <end position="195"/>
    </location>
</feature>
<dbReference type="PANTHER" id="PTHR38035">
    <property type="entry name" value="UPF0070 PROTEIN YFGM"/>
    <property type="match status" value="1"/>
</dbReference>
<evidence type="ECO:0000256" key="1">
    <source>
        <dbReference type="ARBA" id="ARBA00004167"/>
    </source>
</evidence>
<proteinExistence type="predicted"/>
<evidence type="ECO:0000313" key="11">
    <source>
        <dbReference type="Proteomes" id="UP000528964"/>
    </source>
</evidence>
<organism evidence="10 11">
    <name type="scientific">Hansschlegelia beijingensis</name>
    <dbReference type="NCBI Taxonomy" id="1133344"/>
    <lineage>
        <taxon>Bacteria</taxon>
        <taxon>Pseudomonadati</taxon>
        <taxon>Pseudomonadota</taxon>
        <taxon>Alphaproteobacteria</taxon>
        <taxon>Hyphomicrobiales</taxon>
        <taxon>Methylopilaceae</taxon>
        <taxon>Hansschlegelia</taxon>
    </lineage>
</organism>
<comment type="caution">
    <text evidence="10">The sequence shown here is derived from an EMBL/GenBank/DDBJ whole genome shotgun (WGS) entry which is preliminary data.</text>
</comment>
<keyword evidence="7" id="KW-0143">Chaperone</keyword>
<sequence>MADIFTEVQEDLRRERLKQLWDRYGVLLIALALLVVIGVGAWRGYEYYQAREAEQAGDRYEAASRLAQDGKSDEARAAFAALAADGPAGYAVLSKLREADEVAKSDQAGALKLYEEVANGAGDEMLRDAARIRGAYIAADIGTLDDVRRLAERLAAGGPWSALAREAMGLAAYKAGDNAEARRQFEAVVSQADAPASVRQRADLLLAVLPPAEAQPGKPADPAKTTD</sequence>
<dbReference type="GO" id="GO:0005886">
    <property type="term" value="C:plasma membrane"/>
    <property type="evidence" value="ECO:0007669"/>
    <property type="project" value="UniProtKB-SubCell"/>
</dbReference>
<evidence type="ECO:0000256" key="4">
    <source>
        <dbReference type="ARBA" id="ARBA00022692"/>
    </source>
</evidence>
<evidence type="ECO:0000256" key="8">
    <source>
        <dbReference type="SAM" id="Phobius"/>
    </source>
</evidence>
<keyword evidence="4 8" id="KW-0812">Transmembrane</keyword>